<reference evidence="6 7" key="1">
    <citation type="submission" date="2020-10" db="EMBL/GenBank/DDBJ databases">
        <title>Complete genome sequence of Corynebacterium massiliense DSM 45435, type strain of Corynebacterium massiliense.</title>
        <authorList>
            <person name="Busche T."/>
            <person name="Kalinowski J."/>
            <person name="Ruckert C."/>
        </authorList>
    </citation>
    <scope>NUCLEOTIDE SEQUENCE [LARGE SCALE GENOMIC DNA]</scope>
    <source>
        <strain evidence="6 7">DSM 45435</strain>
    </source>
</reference>
<evidence type="ECO:0000259" key="5">
    <source>
        <dbReference type="PROSITE" id="PS50977"/>
    </source>
</evidence>
<dbReference type="RefSeq" id="WP_022862288.1">
    <property type="nucleotide sequence ID" value="NZ_ATVG01000001.1"/>
</dbReference>
<dbReference type="PROSITE" id="PS50977">
    <property type="entry name" value="HTH_TETR_2"/>
    <property type="match status" value="1"/>
</dbReference>
<feature type="DNA-binding region" description="H-T-H motif" evidence="4">
    <location>
        <begin position="25"/>
        <end position="44"/>
    </location>
</feature>
<keyword evidence="1" id="KW-0805">Transcription regulation</keyword>
<dbReference type="SUPFAM" id="SSF46689">
    <property type="entry name" value="Homeodomain-like"/>
    <property type="match status" value="1"/>
</dbReference>
<dbReference type="PANTHER" id="PTHR30055">
    <property type="entry name" value="HTH-TYPE TRANSCRIPTIONAL REGULATOR RUTR"/>
    <property type="match status" value="1"/>
</dbReference>
<feature type="domain" description="HTH tetR-type" evidence="5">
    <location>
        <begin position="2"/>
        <end position="62"/>
    </location>
</feature>
<keyword evidence="3" id="KW-0804">Transcription</keyword>
<dbReference type="PRINTS" id="PR00455">
    <property type="entry name" value="HTHTETR"/>
</dbReference>
<evidence type="ECO:0000256" key="3">
    <source>
        <dbReference type="ARBA" id="ARBA00023163"/>
    </source>
</evidence>
<evidence type="ECO:0000313" key="6">
    <source>
        <dbReference type="EMBL" id="WCZ32815.1"/>
    </source>
</evidence>
<dbReference type="PROSITE" id="PS01081">
    <property type="entry name" value="HTH_TETR_1"/>
    <property type="match status" value="1"/>
</dbReference>
<accession>A0ABY7U7Y5</accession>
<dbReference type="InterPro" id="IPR050109">
    <property type="entry name" value="HTH-type_TetR-like_transc_reg"/>
</dbReference>
<gene>
    <name evidence="6" type="primary">tetR</name>
    <name evidence="6" type="ORF">CMASS_06905</name>
</gene>
<dbReference type="Gene3D" id="1.10.10.60">
    <property type="entry name" value="Homeodomain-like"/>
    <property type="match status" value="1"/>
</dbReference>
<name>A0ABY7U7Y5_9CORY</name>
<evidence type="ECO:0000256" key="1">
    <source>
        <dbReference type="ARBA" id="ARBA00023015"/>
    </source>
</evidence>
<dbReference type="PANTHER" id="PTHR30055:SF151">
    <property type="entry name" value="TRANSCRIPTIONAL REGULATORY PROTEIN"/>
    <property type="match status" value="1"/>
</dbReference>
<evidence type="ECO:0000313" key="7">
    <source>
        <dbReference type="Proteomes" id="UP001220064"/>
    </source>
</evidence>
<evidence type="ECO:0000256" key="2">
    <source>
        <dbReference type="ARBA" id="ARBA00023125"/>
    </source>
</evidence>
<evidence type="ECO:0000256" key="4">
    <source>
        <dbReference type="PROSITE-ProRule" id="PRU00335"/>
    </source>
</evidence>
<dbReference type="Proteomes" id="UP001220064">
    <property type="component" value="Chromosome"/>
</dbReference>
<proteinExistence type="predicted"/>
<protein>
    <submittedName>
        <fullName evidence="6">Tetracycline repressor protein class E</fullName>
    </submittedName>
</protein>
<dbReference type="InterPro" id="IPR023772">
    <property type="entry name" value="DNA-bd_HTH_TetR-type_CS"/>
</dbReference>
<dbReference type="InterPro" id="IPR009057">
    <property type="entry name" value="Homeodomain-like_sf"/>
</dbReference>
<keyword evidence="7" id="KW-1185">Reference proteome</keyword>
<dbReference type="EMBL" id="CP063189">
    <property type="protein sequence ID" value="WCZ32815.1"/>
    <property type="molecule type" value="Genomic_DNA"/>
</dbReference>
<dbReference type="SUPFAM" id="SSF48498">
    <property type="entry name" value="Tetracyclin repressor-like, C-terminal domain"/>
    <property type="match status" value="1"/>
</dbReference>
<dbReference type="Pfam" id="PF00440">
    <property type="entry name" value="TetR_N"/>
    <property type="match status" value="1"/>
</dbReference>
<dbReference type="InterPro" id="IPR036271">
    <property type="entry name" value="Tet_transcr_reg_TetR-rel_C_sf"/>
</dbReference>
<keyword evidence="2 4" id="KW-0238">DNA-binding</keyword>
<dbReference type="PRINTS" id="PR00400">
    <property type="entry name" value="TETREPRESSOR"/>
</dbReference>
<dbReference type="InterPro" id="IPR001647">
    <property type="entry name" value="HTH_TetR"/>
</dbReference>
<organism evidence="6 7">
    <name type="scientific">Corynebacterium massiliense DSM 45435</name>
    <dbReference type="NCBI Taxonomy" id="1121364"/>
    <lineage>
        <taxon>Bacteria</taxon>
        <taxon>Bacillati</taxon>
        <taxon>Actinomycetota</taxon>
        <taxon>Actinomycetes</taxon>
        <taxon>Mycobacteriales</taxon>
        <taxon>Corynebacteriaceae</taxon>
        <taxon>Corynebacterium</taxon>
    </lineage>
</organism>
<sequence length="192" mass="20068">MHLNRDRILTAAVELLDSYGLGDVTMRRVATSLSVAPGALYWHFPNKQSLLAALAHHIVSPVLADAAQAQDPVRLSLELRAALRAHRDGAEVVAAAVSQPDSPTWNDAIAAYTAAIAHELPSIPTELAQVGAATLAHFVLGAVSAEQSREQLVALTADAASSSSSSADSRDPARAIAQGTEIVMAGLRHNLS</sequence>
<dbReference type="InterPro" id="IPR003012">
    <property type="entry name" value="Tet_transcr_reg_TetR"/>
</dbReference>
<dbReference type="Gene3D" id="1.10.357.10">
    <property type="entry name" value="Tetracycline Repressor, domain 2"/>
    <property type="match status" value="1"/>
</dbReference>